<dbReference type="GeneID" id="29121527"/>
<reference evidence="8 10" key="1">
    <citation type="submission" date="2016-05" db="EMBL/GenBank/DDBJ databases">
        <title>Comparative analysis of secretome profiles of manganese(II)-oxidizing ascomycete fungi.</title>
        <authorList>
            <consortium name="DOE Joint Genome Institute"/>
            <person name="Zeiner C.A."/>
            <person name="Purvine S.O."/>
            <person name="Zink E.M."/>
            <person name="Wu S."/>
            <person name="Pasa-Tolic L."/>
            <person name="Chaput D.L."/>
            <person name="Haridas S."/>
            <person name="Grigoriev I.V."/>
            <person name="Santelli C.M."/>
            <person name="Hansel C.M."/>
        </authorList>
    </citation>
    <scope>NUCLEOTIDE SEQUENCE [LARGE SCALE GENOMIC DNA]</scope>
    <source>
        <strain evidence="8 10">SRC1lrK2f</strain>
    </source>
</reference>
<dbReference type="EMBL" id="KV441504">
    <property type="protein sequence ID" value="OAG13970.1"/>
    <property type="molecule type" value="Genomic_DNA"/>
</dbReference>
<dbReference type="VEuPathDB" id="FungiDB:CC77DRAFT_976212"/>
<dbReference type="OMA" id="ISKWIDL"/>
<dbReference type="PANTHER" id="PTHR21396:SF2">
    <property type="entry name" value="LARGE RIBOSOMAL SUBUNIT PROTEIN ML43"/>
    <property type="match status" value="1"/>
</dbReference>
<keyword evidence="5" id="KW-0687">Ribonucleoprotein</keyword>
<evidence type="ECO:0000313" key="8">
    <source>
        <dbReference type="EMBL" id="OAG13970.1"/>
    </source>
</evidence>
<dbReference type="GO" id="GO:0005762">
    <property type="term" value="C:mitochondrial large ribosomal subunit"/>
    <property type="evidence" value="ECO:0007669"/>
    <property type="project" value="TreeGrafter"/>
</dbReference>
<dbReference type="GO" id="GO:0032543">
    <property type="term" value="P:mitochondrial translation"/>
    <property type="evidence" value="ECO:0007669"/>
    <property type="project" value="InterPro"/>
</dbReference>
<evidence type="ECO:0000256" key="3">
    <source>
        <dbReference type="ARBA" id="ARBA00022980"/>
    </source>
</evidence>
<evidence type="ECO:0000259" key="7">
    <source>
        <dbReference type="SMART" id="SM00916"/>
    </source>
</evidence>
<dbReference type="PANTHER" id="PTHR21396">
    <property type="entry name" value="39S RIBOSOMAL PROTEIN L43"/>
    <property type="match status" value="1"/>
</dbReference>
<keyword evidence="4" id="KW-0496">Mitochondrion</keyword>
<feature type="domain" description="Ribosomal protein/NADH dehydrogenase" evidence="7">
    <location>
        <begin position="32"/>
        <end position="105"/>
    </location>
</feature>
<evidence type="ECO:0000256" key="5">
    <source>
        <dbReference type="ARBA" id="ARBA00023274"/>
    </source>
</evidence>
<dbReference type="EMBL" id="PDXD01000005">
    <property type="protein sequence ID" value="RYN79801.1"/>
    <property type="molecule type" value="Genomic_DNA"/>
</dbReference>
<sequence>MPVSAIKTVAKAQNGVGAFVLPCKSLTFHYCNWWGSSKGMNAFLKASLPAFAKRNPQIEISVSPRPRKHPVIIANYLNGAQRSICVKNLQNEGVREKAEMLRNSTGEKNRKLDGRPVKSLNESVRGIWSPFHGSKIEI</sequence>
<dbReference type="InterPro" id="IPR036249">
    <property type="entry name" value="Thioredoxin-like_sf"/>
</dbReference>
<dbReference type="InterPro" id="IPR007741">
    <property type="entry name" value="Ribosomal_mL43/mS25/NADH_DH"/>
</dbReference>
<dbReference type="STRING" id="5599.A0A177D4A4"/>
<dbReference type="SUPFAM" id="SSF52833">
    <property type="entry name" value="Thioredoxin-like"/>
    <property type="match status" value="1"/>
</dbReference>
<organism evidence="8 10">
    <name type="scientific">Alternaria alternata</name>
    <name type="common">Alternaria rot fungus</name>
    <name type="synonym">Torula alternata</name>
    <dbReference type="NCBI Taxonomy" id="5599"/>
    <lineage>
        <taxon>Eukaryota</taxon>
        <taxon>Fungi</taxon>
        <taxon>Dikarya</taxon>
        <taxon>Ascomycota</taxon>
        <taxon>Pezizomycotina</taxon>
        <taxon>Dothideomycetes</taxon>
        <taxon>Pleosporomycetidae</taxon>
        <taxon>Pleosporales</taxon>
        <taxon>Pleosporineae</taxon>
        <taxon>Pleosporaceae</taxon>
        <taxon>Alternaria</taxon>
        <taxon>Alternaria sect. Alternaria</taxon>
        <taxon>Alternaria alternata complex</taxon>
    </lineage>
</organism>
<evidence type="ECO:0000256" key="2">
    <source>
        <dbReference type="ARBA" id="ARBA00006073"/>
    </source>
</evidence>
<reference evidence="9" key="3">
    <citation type="journal article" date="2019" name="J. ISSAAS">
        <title>Genomics, evolutionary history and diagnostics of the Alternaria alternata species group including apple and Asian pear pathotypes.</title>
        <authorList>
            <person name="Armitage A.D."/>
            <person name="Cockerton H.M."/>
            <person name="Sreenivasaprasad S."/>
            <person name="Woodhall J."/>
            <person name="Lane C."/>
            <person name="Harrison R.J."/>
            <person name="Clarkson J.P."/>
        </authorList>
    </citation>
    <scope>NUCLEOTIDE SEQUENCE</scope>
    <source>
        <strain evidence="9">FERA 1177</strain>
    </source>
</reference>
<comment type="subcellular location">
    <subcellularLocation>
        <location evidence="1">Mitochondrion</location>
    </subcellularLocation>
</comment>
<dbReference type="Proteomes" id="UP000291422">
    <property type="component" value="Unassembled WGS sequence"/>
</dbReference>
<evidence type="ECO:0000313" key="9">
    <source>
        <dbReference type="EMBL" id="RYN79801.1"/>
    </source>
</evidence>
<keyword evidence="3" id="KW-0689">Ribosomal protein</keyword>
<evidence type="ECO:0000256" key="6">
    <source>
        <dbReference type="ARBA" id="ARBA00035188"/>
    </source>
</evidence>
<dbReference type="GO" id="GO:0003735">
    <property type="term" value="F:structural constituent of ribosome"/>
    <property type="evidence" value="ECO:0007669"/>
    <property type="project" value="InterPro"/>
</dbReference>
<dbReference type="InterPro" id="IPR039927">
    <property type="entry name" value="Ribosomal_mL43"/>
</dbReference>
<proteinExistence type="inferred from homology"/>
<dbReference type="Gene3D" id="3.40.30.10">
    <property type="entry name" value="Glutaredoxin"/>
    <property type="match status" value="1"/>
</dbReference>
<accession>A0A177D4A4</accession>
<feature type="non-terminal residue" evidence="8">
    <location>
        <position position="138"/>
    </location>
</feature>
<dbReference type="Pfam" id="PF05047">
    <property type="entry name" value="L51_S25_CI-B8"/>
    <property type="match status" value="1"/>
</dbReference>
<reference evidence="11" key="2">
    <citation type="journal article" date="2019" name="bioRxiv">
        <title>Genomics, evolutionary history and diagnostics of the Alternaria alternata species group including apple and Asian pear pathotypes.</title>
        <authorList>
            <person name="Armitage A.D."/>
            <person name="Cockerton H.M."/>
            <person name="Sreenivasaprasad S."/>
            <person name="Woodhall J.W."/>
            <person name="Lane C.R."/>
            <person name="Harrison R.J."/>
            <person name="Clarkson J.P."/>
        </authorList>
    </citation>
    <scope>NUCLEOTIDE SEQUENCE [LARGE SCALE GENOMIC DNA]</scope>
    <source>
        <strain evidence="11">FERA 1177</strain>
    </source>
</reference>
<evidence type="ECO:0000313" key="11">
    <source>
        <dbReference type="Proteomes" id="UP000291422"/>
    </source>
</evidence>
<gene>
    <name evidence="9" type="ORF">AA0117_g3525</name>
    <name evidence="8" type="ORF">CC77DRAFT_976212</name>
</gene>
<evidence type="ECO:0000256" key="4">
    <source>
        <dbReference type="ARBA" id="ARBA00023128"/>
    </source>
</evidence>
<protein>
    <recommendedName>
        <fullName evidence="6">Large ribosomal subunit protein mL43</fullName>
    </recommendedName>
</protein>
<dbReference type="AlphaFoldDB" id="A0A177D4A4"/>
<dbReference type="RefSeq" id="XP_018379391.1">
    <property type="nucleotide sequence ID" value="XM_018535933.1"/>
</dbReference>
<dbReference type="KEGG" id="aalt:CC77DRAFT_976212"/>
<dbReference type="Proteomes" id="UP000077248">
    <property type="component" value="Unassembled WGS sequence"/>
</dbReference>
<dbReference type="FunFam" id="3.40.30.10:FF:000173">
    <property type="entry name" value="Mitochondrial 54S ribosomal protein"/>
    <property type="match status" value="1"/>
</dbReference>
<name>A0A177D4A4_ALTAL</name>
<evidence type="ECO:0000256" key="1">
    <source>
        <dbReference type="ARBA" id="ARBA00004173"/>
    </source>
</evidence>
<dbReference type="SMART" id="SM00916">
    <property type="entry name" value="L51_S25_CI-B8"/>
    <property type="match status" value="1"/>
</dbReference>
<keyword evidence="10" id="KW-1185">Reference proteome</keyword>
<comment type="similarity">
    <text evidence="2">Belongs to the mitochondrion-specific ribosomal protein mL43 family.</text>
</comment>
<evidence type="ECO:0000313" key="10">
    <source>
        <dbReference type="Proteomes" id="UP000077248"/>
    </source>
</evidence>